<evidence type="ECO:0000256" key="1">
    <source>
        <dbReference type="ARBA" id="ARBA00011051"/>
    </source>
</evidence>
<gene>
    <name evidence="5" type="ORF">SULPSESMR1_02073</name>
</gene>
<dbReference type="InterPro" id="IPR029068">
    <property type="entry name" value="Glyas_Bleomycin-R_OHBP_Dase"/>
</dbReference>
<evidence type="ECO:0000259" key="4">
    <source>
        <dbReference type="PROSITE" id="PS51819"/>
    </source>
</evidence>
<proteinExistence type="inferred from homology"/>
<keyword evidence="6" id="KW-1185">Reference proteome</keyword>
<dbReference type="AlphaFoldDB" id="A0A221K1K2"/>
<keyword evidence="3" id="KW-0046">Antibiotic resistance</keyword>
<organism evidence="5 6">
    <name type="scientific">Pseudosulfitobacter pseudonitzschiae</name>
    <dbReference type="NCBI Taxonomy" id="1402135"/>
    <lineage>
        <taxon>Bacteria</taxon>
        <taxon>Pseudomonadati</taxon>
        <taxon>Pseudomonadota</taxon>
        <taxon>Alphaproteobacteria</taxon>
        <taxon>Rhodobacterales</taxon>
        <taxon>Roseobacteraceae</taxon>
        <taxon>Pseudosulfitobacter</taxon>
    </lineage>
</organism>
<dbReference type="CDD" id="cd08349">
    <property type="entry name" value="BLMA_like"/>
    <property type="match status" value="1"/>
</dbReference>
<dbReference type="InterPro" id="IPR004360">
    <property type="entry name" value="Glyas_Fos-R_dOase_dom"/>
</dbReference>
<evidence type="ECO:0000256" key="2">
    <source>
        <dbReference type="ARBA" id="ARBA00021572"/>
    </source>
</evidence>
<dbReference type="PROSITE" id="PS51819">
    <property type="entry name" value="VOC"/>
    <property type="match status" value="1"/>
</dbReference>
<dbReference type="InterPro" id="IPR000335">
    <property type="entry name" value="Bleomycin-R"/>
</dbReference>
<sequence>MTQIQVAALVPELACSNFASTLDFYVKVLGFDVWFERPESKFAYLKLGEAHIMIKQDNKFWNTGVLENPYGRGINFQITVDDAPRLAEKIQAFGFPLFEEPETSWYRINEIERGQIEFLVQDPDGYLLRFSQFLGDRAST</sequence>
<evidence type="ECO:0000313" key="6">
    <source>
        <dbReference type="Proteomes" id="UP000199754"/>
    </source>
</evidence>
<dbReference type="Pfam" id="PF00903">
    <property type="entry name" value="Glyoxalase"/>
    <property type="match status" value="1"/>
</dbReference>
<accession>A0A221K1K2</accession>
<feature type="domain" description="VOC" evidence="4">
    <location>
        <begin position="5"/>
        <end position="133"/>
    </location>
</feature>
<dbReference type="EMBL" id="CP022415">
    <property type="protein sequence ID" value="ASM72876.1"/>
    <property type="molecule type" value="Genomic_DNA"/>
</dbReference>
<protein>
    <recommendedName>
        <fullName evidence="2">Bleomycin resistance protein</fullName>
    </recommendedName>
</protein>
<reference evidence="5 6" key="1">
    <citation type="submission" date="2017-07" db="EMBL/GenBank/DDBJ databases">
        <title>Genome Sequence of Sulfitobacter pseudonitzschiae Strain SMR1 Isolated from a culture of the Diatom Skeletonema marinoi.</title>
        <authorList>
            <person name="Topel M."/>
            <person name="Pinder M.I.M."/>
            <person name="Johansson O.N."/>
            <person name="Kourtchenko O."/>
            <person name="Godhe A."/>
            <person name="Clarke A.K."/>
        </authorList>
    </citation>
    <scope>NUCLEOTIDE SEQUENCE [LARGE SCALE GENOMIC DNA]</scope>
    <source>
        <strain evidence="5 6">SMR1</strain>
    </source>
</reference>
<dbReference type="Proteomes" id="UP000199754">
    <property type="component" value="Chromosome"/>
</dbReference>
<comment type="similarity">
    <text evidence="1">Belongs to the bleomycin resistance protein family.</text>
</comment>
<name>A0A221K1K2_9RHOB</name>
<dbReference type="RefSeq" id="WP_198362780.1">
    <property type="nucleotide sequence ID" value="NZ_CP022415.1"/>
</dbReference>
<dbReference type="InterPro" id="IPR037523">
    <property type="entry name" value="VOC_core"/>
</dbReference>
<dbReference type="Gene3D" id="3.10.180.10">
    <property type="entry name" value="2,3-Dihydroxybiphenyl 1,2-Dioxygenase, domain 1"/>
    <property type="match status" value="1"/>
</dbReference>
<dbReference type="GO" id="GO:0046677">
    <property type="term" value="P:response to antibiotic"/>
    <property type="evidence" value="ECO:0007669"/>
    <property type="project" value="UniProtKB-KW"/>
</dbReference>
<evidence type="ECO:0000313" key="5">
    <source>
        <dbReference type="EMBL" id="ASM72876.1"/>
    </source>
</evidence>
<dbReference type="KEGG" id="spse:SULPSESMR1_02073"/>
<evidence type="ECO:0000256" key="3">
    <source>
        <dbReference type="ARBA" id="ARBA00023251"/>
    </source>
</evidence>
<dbReference type="SUPFAM" id="SSF54593">
    <property type="entry name" value="Glyoxalase/Bleomycin resistance protein/Dihydroxybiphenyl dioxygenase"/>
    <property type="match status" value="1"/>
</dbReference>